<dbReference type="Gene3D" id="3.40.50.300">
    <property type="entry name" value="P-loop containing nucleotide triphosphate hydrolases"/>
    <property type="match status" value="1"/>
</dbReference>
<gene>
    <name evidence="8" type="ORF">D5F11_019350</name>
    <name evidence="7" type="ORF">J6TS1_15080</name>
</gene>
<evidence type="ECO:0000313" key="8">
    <source>
        <dbReference type="EMBL" id="RST58104.1"/>
    </source>
</evidence>
<feature type="domain" description="PAS" evidence="6">
    <location>
        <begin position="12"/>
        <end position="60"/>
    </location>
</feature>
<dbReference type="Proteomes" id="UP000287296">
    <property type="component" value="Unassembled WGS sequence"/>
</dbReference>
<dbReference type="PROSITE" id="PS00675">
    <property type="entry name" value="SIGMA54_INTERACT_1"/>
    <property type="match status" value="1"/>
</dbReference>
<name>A0A429X411_SIMTE</name>
<evidence type="ECO:0000313" key="9">
    <source>
        <dbReference type="Proteomes" id="UP000287296"/>
    </source>
</evidence>
<evidence type="ECO:0000256" key="3">
    <source>
        <dbReference type="ARBA" id="ARBA00023015"/>
    </source>
</evidence>
<dbReference type="CDD" id="cd00009">
    <property type="entry name" value="AAA"/>
    <property type="match status" value="1"/>
</dbReference>
<dbReference type="Gene3D" id="1.10.8.60">
    <property type="match status" value="1"/>
</dbReference>
<evidence type="ECO:0000313" key="10">
    <source>
        <dbReference type="Proteomes" id="UP000680670"/>
    </source>
</evidence>
<dbReference type="SUPFAM" id="SSF46689">
    <property type="entry name" value="Homeodomain-like"/>
    <property type="match status" value="1"/>
</dbReference>
<keyword evidence="3" id="KW-0805">Transcription regulation</keyword>
<dbReference type="InterPro" id="IPR025662">
    <property type="entry name" value="Sigma_54_int_dom_ATP-bd_1"/>
</dbReference>
<keyword evidence="2" id="KW-0067">ATP-binding</keyword>
<accession>A0A429X411</accession>
<dbReference type="Proteomes" id="UP000680670">
    <property type="component" value="Unassembled WGS sequence"/>
</dbReference>
<dbReference type="EMBL" id="BORJ01000003">
    <property type="protein sequence ID" value="GIN95638.1"/>
    <property type="molecule type" value="Genomic_DNA"/>
</dbReference>
<dbReference type="InterPro" id="IPR027417">
    <property type="entry name" value="P-loop_NTPase"/>
</dbReference>
<dbReference type="RefSeq" id="WP_120117852.1">
    <property type="nucleotide sequence ID" value="NZ_BORJ01000003.1"/>
</dbReference>
<dbReference type="NCBIfam" id="TIGR00229">
    <property type="entry name" value="sensory_box"/>
    <property type="match status" value="1"/>
</dbReference>
<evidence type="ECO:0000256" key="4">
    <source>
        <dbReference type="ARBA" id="ARBA00023163"/>
    </source>
</evidence>
<dbReference type="GO" id="GO:0006355">
    <property type="term" value="P:regulation of DNA-templated transcription"/>
    <property type="evidence" value="ECO:0007669"/>
    <property type="project" value="InterPro"/>
</dbReference>
<dbReference type="OrthoDB" id="9771372at2"/>
<dbReference type="InterPro" id="IPR003593">
    <property type="entry name" value="AAA+_ATPase"/>
</dbReference>
<dbReference type="InterPro" id="IPR000014">
    <property type="entry name" value="PAS"/>
</dbReference>
<sequence length="444" mass="51154">MSSNCRKSIQNESDILRAIVGFSSNAILIVDEKHSILTVNPKFESLFAVEKSQLIGKKMIDYENEWFNGKITSSLLDKRKPNVFSFTYKSTAAGTVTVIPLTIEESQAKYFICLINEAMELYERANKDTPHNPYLDLNSQDVQMKELIKTLEKVALFDTTILLYGESGTGKGLLARYIHQKSKRNHEPFIIINCAALPEHLLESELFGYTDGAFTGANKKGKIGLIEAAHMGTLFLDEIGELPLNIQAKLLHVIQDREFTPIGETKSKKVDIRIITATNKNLKKMVMRNEFREDLYYRLNVMDVKVPPLRERKSDIVPLANYFLEKFNGKYEINRRIEENVYHFFEEYQWPGNVRELENLIEKLVVVSDDVIMIDHIPANLQEMEIVIPDDTPVTSFDESLEKLERKIIMETYHRFKNSRKVAEFLKISQSRAARLIRKYTPSS</sequence>
<dbReference type="PROSITE" id="PS50045">
    <property type="entry name" value="SIGMA54_INTERACT_4"/>
    <property type="match status" value="1"/>
</dbReference>
<dbReference type="InterPro" id="IPR058031">
    <property type="entry name" value="AAA_lid_NorR"/>
</dbReference>
<dbReference type="SUPFAM" id="SSF52540">
    <property type="entry name" value="P-loop containing nucleoside triphosphate hydrolases"/>
    <property type="match status" value="1"/>
</dbReference>
<reference evidence="7 10" key="2">
    <citation type="submission" date="2021-03" db="EMBL/GenBank/DDBJ databases">
        <title>Antimicrobial resistance genes in bacteria isolated from Japanese honey, and their potential for conferring macrolide and lincosamide resistance in the American foulbrood pathogen Paenibacillus larvae.</title>
        <authorList>
            <person name="Okamoto M."/>
            <person name="Kumagai M."/>
            <person name="Kanamori H."/>
            <person name="Takamatsu D."/>
        </authorList>
    </citation>
    <scope>NUCLEOTIDE SEQUENCE [LARGE SCALE GENOMIC DNA]</scope>
    <source>
        <strain evidence="7 10">J6TS1</strain>
    </source>
</reference>
<dbReference type="GO" id="GO:0005524">
    <property type="term" value="F:ATP binding"/>
    <property type="evidence" value="ECO:0007669"/>
    <property type="project" value="UniProtKB-KW"/>
</dbReference>
<evidence type="ECO:0000259" key="6">
    <source>
        <dbReference type="PROSITE" id="PS50112"/>
    </source>
</evidence>
<dbReference type="PROSITE" id="PS00688">
    <property type="entry name" value="SIGMA54_INTERACT_3"/>
    <property type="match status" value="1"/>
</dbReference>
<dbReference type="PROSITE" id="PS50112">
    <property type="entry name" value="PAS"/>
    <property type="match status" value="1"/>
</dbReference>
<dbReference type="FunFam" id="3.40.50.300:FF:000006">
    <property type="entry name" value="DNA-binding transcriptional regulator NtrC"/>
    <property type="match status" value="1"/>
</dbReference>
<dbReference type="InterPro" id="IPR025944">
    <property type="entry name" value="Sigma_54_int_dom_CS"/>
</dbReference>
<evidence type="ECO:0000259" key="5">
    <source>
        <dbReference type="PROSITE" id="PS50045"/>
    </source>
</evidence>
<dbReference type="Gene3D" id="1.10.10.60">
    <property type="entry name" value="Homeodomain-like"/>
    <property type="match status" value="1"/>
</dbReference>
<dbReference type="AlphaFoldDB" id="A0A429X411"/>
<dbReference type="InterPro" id="IPR013767">
    <property type="entry name" value="PAS_fold"/>
</dbReference>
<proteinExistence type="predicted"/>
<reference evidence="8 9" key="1">
    <citation type="submission" date="2018-12" db="EMBL/GenBank/DDBJ databases">
        <authorList>
            <person name="Sun L."/>
            <person name="Chen Z."/>
        </authorList>
    </citation>
    <scope>NUCLEOTIDE SEQUENCE [LARGE SCALE GENOMIC DNA]</scope>
    <source>
        <strain evidence="8 9">LMG 29736</strain>
    </source>
</reference>
<comment type="caution">
    <text evidence="8">The sequence shown here is derived from an EMBL/GenBank/DDBJ whole genome shotgun (WGS) entry which is preliminary data.</text>
</comment>
<evidence type="ECO:0000313" key="7">
    <source>
        <dbReference type="EMBL" id="GIN95638.1"/>
    </source>
</evidence>
<keyword evidence="4" id="KW-0804">Transcription</keyword>
<keyword evidence="10" id="KW-1185">Reference proteome</keyword>
<dbReference type="PANTHER" id="PTHR32071:SF57">
    <property type="entry name" value="C4-DICARBOXYLATE TRANSPORT TRANSCRIPTIONAL REGULATORY PROTEIN DCTD"/>
    <property type="match status" value="1"/>
</dbReference>
<dbReference type="InterPro" id="IPR009057">
    <property type="entry name" value="Homeodomain-like_sf"/>
</dbReference>
<dbReference type="SMART" id="SM00382">
    <property type="entry name" value="AAA"/>
    <property type="match status" value="1"/>
</dbReference>
<evidence type="ECO:0000256" key="1">
    <source>
        <dbReference type="ARBA" id="ARBA00022741"/>
    </source>
</evidence>
<dbReference type="EMBL" id="QYTW02000024">
    <property type="protein sequence ID" value="RST58104.1"/>
    <property type="molecule type" value="Genomic_DNA"/>
</dbReference>
<dbReference type="Pfam" id="PF00989">
    <property type="entry name" value="PAS"/>
    <property type="match status" value="1"/>
</dbReference>
<dbReference type="InterPro" id="IPR002078">
    <property type="entry name" value="Sigma_54_int"/>
</dbReference>
<feature type="domain" description="Sigma-54 factor interaction" evidence="5">
    <location>
        <begin position="137"/>
        <end position="366"/>
    </location>
</feature>
<protein>
    <submittedName>
        <fullName evidence="8">AAA family ATPase</fullName>
    </submittedName>
    <submittedName>
        <fullName evidence="7">RNA polymerase subunit sigma-54</fullName>
    </submittedName>
</protein>
<dbReference type="Pfam" id="PF25601">
    <property type="entry name" value="AAA_lid_14"/>
    <property type="match status" value="1"/>
</dbReference>
<evidence type="ECO:0000256" key="2">
    <source>
        <dbReference type="ARBA" id="ARBA00022840"/>
    </source>
</evidence>
<dbReference type="InterPro" id="IPR035965">
    <property type="entry name" value="PAS-like_dom_sf"/>
</dbReference>
<organism evidence="8 9">
    <name type="scientific">Siminovitchia terrae</name>
    <name type="common">Bacillus terrae</name>
    <dbReference type="NCBI Taxonomy" id="1914933"/>
    <lineage>
        <taxon>Bacteria</taxon>
        <taxon>Bacillati</taxon>
        <taxon>Bacillota</taxon>
        <taxon>Bacilli</taxon>
        <taxon>Bacillales</taxon>
        <taxon>Bacillaceae</taxon>
        <taxon>Siminovitchia</taxon>
    </lineage>
</organism>
<keyword evidence="1" id="KW-0547">Nucleotide-binding</keyword>
<dbReference type="Gene3D" id="3.30.450.20">
    <property type="entry name" value="PAS domain"/>
    <property type="match status" value="1"/>
</dbReference>
<dbReference type="SUPFAM" id="SSF55785">
    <property type="entry name" value="PYP-like sensor domain (PAS domain)"/>
    <property type="match status" value="1"/>
</dbReference>
<dbReference type="Pfam" id="PF00158">
    <property type="entry name" value="Sigma54_activat"/>
    <property type="match status" value="1"/>
</dbReference>
<dbReference type="PANTHER" id="PTHR32071">
    <property type="entry name" value="TRANSCRIPTIONAL REGULATORY PROTEIN"/>
    <property type="match status" value="1"/>
</dbReference>